<dbReference type="PANTHER" id="PTHR47969">
    <property type="entry name" value="CHROMOSOME-ASSOCIATED KINESIN KIF4A-RELATED"/>
    <property type="match status" value="1"/>
</dbReference>
<keyword evidence="3 6" id="KW-0547">Nucleotide-binding</keyword>
<evidence type="ECO:0000256" key="3">
    <source>
        <dbReference type="ARBA" id="ARBA00022741"/>
    </source>
</evidence>
<sequence>MSIQTPPRGPAADRERMATPPLHMGSRLQRPSFIPLPTPLAGARGSLDVASSGSGSGSGSRLSQDVGLELTRSGRSSSLSLRPSSSALGWYPLGAARAHEQSPMAAAAAAAATAGAAGHNRTTSTGSATGRESSASFASHGSADSEPAEPHELPVRVAVRIRAPGGSLTPLGRTGLRMSGDGARTFTFDHVFSDASQPAVYAAVAPLLARFVEGYNVTVLAYGQTSSGKTYTMGTAAAGPMDDEESTGVVPRALAWLFGWAQGRAVDVRVSFVEVYNDELIDLVALTQHGGVGPPVLVRDDGRGGVRWVGVKEMPVDSAGAALALLAAGARARQTSSTQMNGQSSRSHAIYTVSLQQTRGAALHIASKLHFVDLAGSERLKRTMAEGERKREGIKINSGLLALGNVISALAGSEQQQPGRGLSHVPYRDSKLTHMLRDSLGGTALTMMIACVASDEANAAETLNTLKYAARARNIRNCGGVNTVATGAASSSAEVLALRAQVRRLKENVRALEQQLREPSPASSAAAMAAAAAAPAGAAGSRLSGPQYAASRIPTAAAAAQATRAELAGLRGRNQELEGELARLGDTYTELLLKFNDTCREIEERQAEAFMRDRRLRASEHEIRRLTGHSRHSRRLGSTVGSSAAGSPAVPSVPATPRDSVAPPAASLAVDSPAAADSEAPAAADFDAIMEAHDAHVRALDGELADVREALEAVRAQAARADSRALFAEKQHAAQAAQIAALREQLAAARAQAMHEEERRRAAEAELDDAVLAADARVEAAEEQGRLEIALSDALWAERWEAAQAQHREALAAAAASASSERLPQQEQQPPLPWMLSPPSTAHDEVPRPRSPEPEQEPGQGPAVAQQLEQDLRASLREVDGLRGRLAEAQHAREQAEGVVEQVAGLLEKAEARAETAEARAAAAEALAADARASGDEAEARELAAVVRAAEAELLKCEGEARAAEAEARAAEAEARAAEAMALQYEAEALKHEAEERAAAQLSRADSVATLTHAGMQTAEPMPAPMPGQAAELVHTATQTADRATAHSATQTAEPSPTPSPSPPDRIVLCARPSVSEGGSGASRAEQRLRGMRHRHSTALPIRQSMSSPSASQPLHDRHDKHASYPDLRQRQRPASPSAPPAPSSASQLEQQQAELAVLRAAKRELQERNSQMQNVLRELGDRLVALAEENDALELRAREDAQSHGLRVEELERKIRALGELRREDREKSEVREEAEEEGRPASPAGSFHSASDGAREAELAEQLAELTAQLSQAHSDLSLAQAAASEQRALAQQHSQDAGRLELRLAALSDELSSLEHQAARSADLAAAAEASRLQDADALARQTDALAQMRDSLGRSEARADEAAATADRYGNELVRVQAETKAAGERHAALAALLEEARKTAVAETRDRDLWKARCLDMRDEIEELRTRRRQSKLRCF</sequence>
<feature type="region of interest" description="Disordered" evidence="8">
    <location>
        <begin position="1034"/>
        <end position="1152"/>
    </location>
</feature>
<keyword evidence="11" id="KW-1185">Reference proteome</keyword>
<dbReference type="Gene3D" id="3.40.850.10">
    <property type="entry name" value="Kinesin motor domain"/>
    <property type="match status" value="1"/>
</dbReference>
<feature type="binding site" evidence="6">
    <location>
        <begin position="223"/>
        <end position="230"/>
    </location>
    <ligand>
        <name>ATP</name>
        <dbReference type="ChEBI" id="CHEBI:30616"/>
    </ligand>
</feature>
<comment type="similarity">
    <text evidence="6">Belongs to the TRAFAC class myosin-kinesin ATPase superfamily. Kinesin family.</text>
</comment>
<dbReference type="Pfam" id="PF00225">
    <property type="entry name" value="Kinesin"/>
    <property type="match status" value="1"/>
</dbReference>
<feature type="coiled-coil region" evidence="7">
    <location>
        <begin position="697"/>
        <end position="768"/>
    </location>
</feature>
<evidence type="ECO:0000313" key="11">
    <source>
        <dbReference type="Proteomes" id="UP001149813"/>
    </source>
</evidence>
<accession>A0A9W7Y1E5</accession>
<comment type="caution">
    <text evidence="10">The sequence shown here is derived from an EMBL/GenBank/DDBJ whole genome shotgun (WGS) entry which is preliminary data.</text>
</comment>
<name>A0A9W7Y1E5_9FUNG</name>
<feature type="region of interest" description="Disordered" evidence="8">
    <location>
        <begin position="117"/>
        <end position="152"/>
    </location>
</feature>
<evidence type="ECO:0000256" key="2">
    <source>
        <dbReference type="ARBA" id="ARBA00022490"/>
    </source>
</evidence>
<dbReference type="InterPro" id="IPR036961">
    <property type="entry name" value="Kinesin_motor_dom_sf"/>
</dbReference>
<keyword evidence="5 7" id="KW-0175">Coiled coil</keyword>
<evidence type="ECO:0000256" key="5">
    <source>
        <dbReference type="ARBA" id="ARBA00023054"/>
    </source>
</evidence>
<dbReference type="GO" id="GO:0008017">
    <property type="term" value="F:microtubule binding"/>
    <property type="evidence" value="ECO:0007669"/>
    <property type="project" value="InterPro"/>
</dbReference>
<dbReference type="SMART" id="SM00129">
    <property type="entry name" value="KISc"/>
    <property type="match status" value="1"/>
</dbReference>
<dbReference type="InterPro" id="IPR019821">
    <property type="entry name" value="Kinesin_motor_CS"/>
</dbReference>
<evidence type="ECO:0000259" key="9">
    <source>
        <dbReference type="PROSITE" id="PS50067"/>
    </source>
</evidence>
<feature type="domain" description="Kinesin motor" evidence="9">
    <location>
        <begin position="154"/>
        <end position="475"/>
    </location>
</feature>
<proteinExistence type="inferred from homology"/>
<feature type="compositionally biased region" description="Basic and acidic residues" evidence="8">
    <location>
        <begin position="1224"/>
        <end position="1233"/>
    </location>
</feature>
<dbReference type="Proteomes" id="UP001149813">
    <property type="component" value="Unassembled WGS sequence"/>
</dbReference>
<dbReference type="GO" id="GO:0005875">
    <property type="term" value="C:microtubule associated complex"/>
    <property type="evidence" value="ECO:0007669"/>
    <property type="project" value="TreeGrafter"/>
</dbReference>
<feature type="compositionally biased region" description="Polar residues" evidence="8">
    <location>
        <begin position="1104"/>
        <end position="1113"/>
    </location>
</feature>
<organism evidence="10 11">
    <name type="scientific">Coemansia erecta</name>
    <dbReference type="NCBI Taxonomy" id="147472"/>
    <lineage>
        <taxon>Eukaryota</taxon>
        <taxon>Fungi</taxon>
        <taxon>Fungi incertae sedis</taxon>
        <taxon>Zoopagomycota</taxon>
        <taxon>Kickxellomycotina</taxon>
        <taxon>Kickxellomycetes</taxon>
        <taxon>Kickxellales</taxon>
        <taxon>Kickxellaceae</taxon>
        <taxon>Coemansia</taxon>
    </lineage>
</organism>
<evidence type="ECO:0000256" key="1">
    <source>
        <dbReference type="ARBA" id="ARBA00004496"/>
    </source>
</evidence>
<evidence type="ECO:0000256" key="6">
    <source>
        <dbReference type="PROSITE-ProRule" id="PRU00283"/>
    </source>
</evidence>
<dbReference type="InterPro" id="IPR027417">
    <property type="entry name" value="P-loop_NTPase"/>
</dbReference>
<feature type="region of interest" description="Disordered" evidence="8">
    <location>
        <begin position="1224"/>
        <end position="1259"/>
    </location>
</feature>
<feature type="region of interest" description="Disordered" evidence="8">
    <location>
        <begin position="623"/>
        <end position="676"/>
    </location>
</feature>
<dbReference type="GO" id="GO:0003777">
    <property type="term" value="F:microtubule motor activity"/>
    <property type="evidence" value="ECO:0007669"/>
    <property type="project" value="InterPro"/>
</dbReference>
<evidence type="ECO:0000313" key="10">
    <source>
        <dbReference type="EMBL" id="KAJ1722463.1"/>
    </source>
</evidence>
<dbReference type="PRINTS" id="PR00380">
    <property type="entry name" value="KINESINHEAVY"/>
</dbReference>
<keyword evidence="6" id="KW-0505">Motor protein</keyword>
<feature type="region of interest" description="Disordered" evidence="8">
    <location>
        <begin position="1"/>
        <end position="82"/>
    </location>
</feature>
<dbReference type="InterPro" id="IPR027640">
    <property type="entry name" value="Kinesin-like_fam"/>
</dbReference>
<feature type="compositionally biased region" description="Basic residues" evidence="8">
    <location>
        <begin position="626"/>
        <end position="635"/>
    </location>
</feature>
<keyword evidence="4 6" id="KW-0067">ATP-binding</keyword>
<dbReference type="PROSITE" id="PS00411">
    <property type="entry name" value="KINESIN_MOTOR_1"/>
    <property type="match status" value="1"/>
</dbReference>
<evidence type="ECO:0000256" key="4">
    <source>
        <dbReference type="ARBA" id="ARBA00022840"/>
    </source>
</evidence>
<feature type="compositionally biased region" description="Low complexity" evidence="8">
    <location>
        <begin position="811"/>
        <end position="829"/>
    </location>
</feature>
<keyword evidence="2" id="KW-0963">Cytoplasm</keyword>
<feature type="coiled-coil region" evidence="7">
    <location>
        <begin position="488"/>
        <end position="515"/>
    </location>
</feature>
<dbReference type="GO" id="GO:0007018">
    <property type="term" value="P:microtubule-based movement"/>
    <property type="evidence" value="ECO:0007669"/>
    <property type="project" value="InterPro"/>
</dbReference>
<feature type="region of interest" description="Disordered" evidence="8">
    <location>
        <begin position="811"/>
        <end position="866"/>
    </location>
</feature>
<feature type="compositionally biased region" description="Low complexity" evidence="8">
    <location>
        <begin position="637"/>
        <end position="676"/>
    </location>
</feature>
<feature type="coiled-coil region" evidence="7">
    <location>
        <begin position="560"/>
        <end position="594"/>
    </location>
</feature>
<dbReference type="SUPFAM" id="SSF52540">
    <property type="entry name" value="P-loop containing nucleoside triphosphate hydrolases"/>
    <property type="match status" value="1"/>
</dbReference>
<feature type="compositionally biased region" description="Basic and acidic residues" evidence="8">
    <location>
        <begin position="1115"/>
        <end position="1130"/>
    </location>
</feature>
<dbReference type="GO" id="GO:0005524">
    <property type="term" value="F:ATP binding"/>
    <property type="evidence" value="ECO:0007669"/>
    <property type="project" value="UniProtKB-UniRule"/>
</dbReference>
<dbReference type="EMBL" id="JANBOJ010000110">
    <property type="protein sequence ID" value="KAJ1722463.1"/>
    <property type="molecule type" value="Genomic_DNA"/>
</dbReference>
<gene>
    <name evidence="10" type="ORF">LPJ53_003103</name>
</gene>
<feature type="compositionally biased region" description="Basic and acidic residues" evidence="8">
    <location>
        <begin position="842"/>
        <end position="853"/>
    </location>
</feature>
<dbReference type="PROSITE" id="PS50067">
    <property type="entry name" value="KINESIN_MOTOR_2"/>
    <property type="match status" value="1"/>
</dbReference>
<evidence type="ECO:0000256" key="7">
    <source>
        <dbReference type="SAM" id="Coils"/>
    </source>
</evidence>
<protein>
    <recommendedName>
        <fullName evidence="9">Kinesin motor domain-containing protein</fullName>
    </recommendedName>
</protein>
<dbReference type="OrthoDB" id="3176171at2759"/>
<dbReference type="GO" id="GO:0051231">
    <property type="term" value="P:spindle elongation"/>
    <property type="evidence" value="ECO:0007669"/>
    <property type="project" value="TreeGrafter"/>
</dbReference>
<dbReference type="PANTHER" id="PTHR47969:SF15">
    <property type="entry name" value="CHROMOSOME-ASSOCIATED KINESIN KIF4A-RELATED"/>
    <property type="match status" value="1"/>
</dbReference>
<feature type="compositionally biased region" description="Polar residues" evidence="8">
    <location>
        <begin position="120"/>
        <end position="139"/>
    </location>
</feature>
<feature type="coiled-coil region" evidence="7">
    <location>
        <begin position="1412"/>
        <end position="1439"/>
    </location>
</feature>
<dbReference type="InterPro" id="IPR001752">
    <property type="entry name" value="Kinesin_motor_dom"/>
</dbReference>
<dbReference type="GO" id="GO:0007052">
    <property type="term" value="P:mitotic spindle organization"/>
    <property type="evidence" value="ECO:0007669"/>
    <property type="project" value="TreeGrafter"/>
</dbReference>
<feature type="compositionally biased region" description="Low complexity" evidence="8">
    <location>
        <begin position="67"/>
        <end position="82"/>
    </location>
</feature>
<comment type="subcellular location">
    <subcellularLocation>
        <location evidence="1">Cytoplasm</location>
    </subcellularLocation>
</comment>
<reference evidence="10" key="1">
    <citation type="submission" date="2022-07" db="EMBL/GenBank/DDBJ databases">
        <title>Phylogenomic reconstructions and comparative analyses of Kickxellomycotina fungi.</title>
        <authorList>
            <person name="Reynolds N.K."/>
            <person name="Stajich J.E."/>
            <person name="Barry K."/>
            <person name="Grigoriev I.V."/>
            <person name="Crous P."/>
            <person name="Smith M.E."/>
        </authorList>
    </citation>
    <scope>NUCLEOTIDE SEQUENCE</scope>
    <source>
        <strain evidence="10">NBRC 32514</strain>
    </source>
</reference>
<dbReference type="GO" id="GO:0005737">
    <property type="term" value="C:cytoplasm"/>
    <property type="evidence" value="ECO:0007669"/>
    <property type="project" value="UniProtKB-SubCell"/>
</dbReference>
<feature type="compositionally biased region" description="Polar residues" evidence="8">
    <location>
        <begin position="1036"/>
        <end position="1054"/>
    </location>
</feature>
<evidence type="ECO:0000256" key="8">
    <source>
        <dbReference type="SAM" id="MobiDB-lite"/>
    </source>
</evidence>